<keyword evidence="5" id="KW-0804">Transcription</keyword>
<dbReference type="InterPro" id="IPR009057">
    <property type="entry name" value="Homeodomain-like_sf"/>
</dbReference>
<keyword evidence="3" id="KW-0805">Transcription regulation</keyword>
<evidence type="ECO:0000256" key="6">
    <source>
        <dbReference type="PROSITE-ProRule" id="PRU00169"/>
    </source>
</evidence>
<dbReference type="InterPro" id="IPR025943">
    <property type="entry name" value="Sigma_54_int_dom_ATP-bd_2"/>
</dbReference>
<feature type="domain" description="Sigma-54 factor interaction" evidence="7">
    <location>
        <begin position="147"/>
        <end position="377"/>
    </location>
</feature>
<reference evidence="9 10" key="1">
    <citation type="submission" date="2019-07" db="EMBL/GenBank/DDBJ databases">
        <title>Insights of Desulfuromonas acetexigens electromicrobiology.</title>
        <authorList>
            <person name="Katuri K."/>
            <person name="Sapireddy V."/>
            <person name="Shaw D.R."/>
            <person name="Saikaly P."/>
        </authorList>
    </citation>
    <scope>NUCLEOTIDE SEQUENCE [LARGE SCALE GENOMIC DNA]</scope>
    <source>
        <strain evidence="9 10">2873</strain>
    </source>
</reference>
<dbReference type="PROSITE" id="PS00676">
    <property type="entry name" value="SIGMA54_INTERACT_2"/>
    <property type="match status" value="1"/>
</dbReference>
<dbReference type="InterPro" id="IPR027417">
    <property type="entry name" value="P-loop_NTPase"/>
</dbReference>
<gene>
    <name evidence="9" type="ORF">FL622_02960</name>
</gene>
<name>A0A550JJL0_9BACT</name>
<keyword evidence="1" id="KW-0547">Nucleotide-binding</keyword>
<evidence type="ECO:0000313" key="9">
    <source>
        <dbReference type="EMBL" id="TRO83401.1"/>
    </source>
</evidence>
<dbReference type="RefSeq" id="WP_092055405.1">
    <property type="nucleotide sequence ID" value="NZ_VJVV01000002.1"/>
</dbReference>
<dbReference type="Gene3D" id="3.40.50.300">
    <property type="entry name" value="P-loop containing nucleotide triphosphate hydrolases"/>
    <property type="match status" value="1"/>
</dbReference>
<evidence type="ECO:0000259" key="7">
    <source>
        <dbReference type="PROSITE" id="PS50045"/>
    </source>
</evidence>
<feature type="domain" description="Response regulatory" evidence="8">
    <location>
        <begin position="7"/>
        <end position="122"/>
    </location>
</feature>
<dbReference type="InterPro" id="IPR002197">
    <property type="entry name" value="HTH_Fis"/>
</dbReference>
<dbReference type="PROSITE" id="PS50045">
    <property type="entry name" value="SIGMA54_INTERACT_4"/>
    <property type="match status" value="1"/>
</dbReference>
<organism evidence="9 10">
    <name type="scientific">Trichloromonas acetexigens</name>
    <dbReference type="NCBI Taxonomy" id="38815"/>
    <lineage>
        <taxon>Bacteria</taxon>
        <taxon>Pseudomonadati</taxon>
        <taxon>Thermodesulfobacteriota</taxon>
        <taxon>Desulfuromonadia</taxon>
        <taxon>Desulfuromonadales</taxon>
        <taxon>Trichloromonadaceae</taxon>
        <taxon>Trichloromonas</taxon>
    </lineage>
</organism>
<dbReference type="SUPFAM" id="SSF52172">
    <property type="entry name" value="CheY-like"/>
    <property type="match status" value="1"/>
</dbReference>
<evidence type="ECO:0000256" key="5">
    <source>
        <dbReference type="ARBA" id="ARBA00023163"/>
    </source>
</evidence>
<dbReference type="SMART" id="SM00448">
    <property type="entry name" value="REC"/>
    <property type="match status" value="1"/>
</dbReference>
<keyword evidence="4" id="KW-0238">DNA-binding</keyword>
<dbReference type="InterPro" id="IPR003593">
    <property type="entry name" value="AAA+_ATPase"/>
</dbReference>
<dbReference type="GO" id="GO:0005524">
    <property type="term" value="F:ATP binding"/>
    <property type="evidence" value="ECO:0007669"/>
    <property type="project" value="UniProtKB-KW"/>
</dbReference>
<dbReference type="Gene3D" id="1.10.10.60">
    <property type="entry name" value="Homeodomain-like"/>
    <property type="match status" value="1"/>
</dbReference>
<dbReference type="InterPro" id="IPR025944">
    <property type="entry name" value="Sigma_54_int_dom_CS"/>
</dbReference>
<dbReference type="SMART" id="SM00382">
    <property type="entry name" value="AAA"/>
    <property type="match status" value="1"/>
</dbReference>
<dbReference type="InterPro" id="IPR002078">
    <property type="entry name" value="Sigma_54_int"/>
</dbReference>
<dbReference type="OrthoDB" id="9814761at2"/>
<proteinExistence type="predicted"/>
<dbReference type="Proteomes" id="UP000317155">
    <property type="component" value="Unassembled WGS sequence"/>
</dbReference>
<dbReference type="GO" id="GO:0043565">
    <property type="term" value="F:sequence-specific DNA binding"/>
    <property type="evidence" value="ECO:0007669"/>
    <property type="project" value="InterPro"/>
</dbReference>
<sequence>MSESMRSILLVDGNREAREGLAVMLRKHIGCVVLESQSPAEALEALQDQDISLVITELFAPRQGGIELLKQVRADHPQVAVIVSVPYGDRDSVVEALRRGAIFYIHSPYDFEEAVIATARALEHRDLLVHQQKRSPKISKSDGFHGIIGQSPKMMRLYSILEKVAEDGESNVLIRGESGTGKELVARATHAYSPRKGKNFVPVNCAAIPDELLESELFGYVKGAFTGANQSKIGRIQYADGGTLFLDEIGDMKPSLQAKLLRVIQEREFEPVGGVKPVSVNVRIVAATHRDLEAAVAEGRFREDLYYRLSVVPVQIPPLRERKEDIPVLIEKFVQVFNRGRKNALKGFAADAMAALLEYPWPGNVRELENLVQRMSVLHADDWVSAADLPEKYQVPGQVTGEAAGAAVVDECVEGIGEENFDFNTLVSDFEDRLILKALTKTGGNKKEAARLLNLKRTTLIEKIKKKQLEAEVPPEEFV</sequence>
<dbReference type="InterPro" id="IPR011006">
    <property type="entry name" value="CheY-like_superfamily"/>
</dbReference>
<dbReference type="SUPFAM" id="SSF46689">
    <property type="entry name" value="Homeodomain-like"/>
    <property type="match status" value="1"/>
</dbReference>
<dbReference type="FunFam" id="3.40.50.300:FF:000006">
    <property type="entry name" value="DNA-binding transcriptional regulator NtrC"/>
    <property type="match status" value="1"/>
</dbReference>
<evidence type="ECO:0000313" key="10">
    <source>
        <dbReference type="Proteomes" id="UP000317155"/>
    </source>
</evidence>
<dbReference type="AlphaFoldDB" id="A0A550JJL0"/>
<dbReference type="PROSITE" id="PS00675">
    <property type="entry name" value="SIGMA54_INTERACT_1"/>
    <property type="match status" value="1"/>
</dbReference>
<evidence type="ECO:0000256" key="1">
    <source>
        <dbReference type="ARBA" id="ARBA00022741"/>
    </source>
</evidence>
<dbReference type="Gene3D" id="3.40.50.2300">
    <property type="match status" value="1"/>
</dbReference>
<comment type="caution">
    <text evidence="6">Lacks conserved residue(s) required for the propagation of feature annotation.</text>
</comment>
<dbReference type="CDD" id="cd00009">
    <property type="entry name" value="AAA"/>
    <property type="match status" value="1"/>
</dbReference>
<evidence type="ECO:0000256" key="3">
    <source>
        <dbReference type="ARBA" id="ARBA00023015"/>
    </source>
</evidence>
<dbReference type="PROSITE" id="PS50110">
    <property type="entry name" value="RESPONSE_REGULATORY"/>
    <property type="match status" value="1"/>
</dbReference>
<evidence type="ECO:0000259" key="8">
    <source>
        <dbReference type="PROSITE" id="PS50110"/>
    </source>
</evidence>
<protein>
    <submittedName>
        <fullName evidence="9">Sigma-54-dependent Fis family transcriptional regulator</fullName>
    </submittedName>
</protein>
<dbReference type="Pfam" id="PF25601">
    <property type="entry name" value="AAA_lid_14"/>
    <property type="match status" value="1"/>
</dbReference>
<dbReference type="Gene3D" id="1.10.8.60">
    <property type="match status" value="1"/>
</dbReference>
<dbReference type="InterPro" id="IPR058031">
    <property type="entry name" value="AAA_lid_NorR"/>
</dbReference>
<dbReference type="PROSITE" id="PS00688">
    <property type="entry name" value="SIGMA54_INTERACT_3"/>
    <property type="match status" value="1"/>
</dbReference>
<evidence type="ECO:0000256" key="4">
    <source>
        <dbReference type="ARBA" id="ARBA00023125"/>
    </source>
</evidence>
<dbReference type="EMBL" id="VJVV01000002">
    <property type="protein sequence ID" value="TRO83401.1"/>
    <property type="molecule type" value="Genomic_DNA"/>
</dbReference>
<dbReference type="SUPFAM" id="SSF52540">
    <property type="entry name" value="P-loop containing nucleoside triphosphate hydrolases"/>
    <property type="match status" value="1"/>
</dbReference>
<dbReference type="Pfam" id="PF00158">
    <property type="entry name" value="Sigma54_activat"/>
    <property type="match status" value="1"/>
</dbReference>
<dbReference type="Pfam" id="PF02954">
    <property type="entry name" value="HTH_8"/>
    <property type="match status" value="1"/>
</dbReference>
<comment type="caution">
    <text evidence="9">The sequence shown here is derived from an EMBL/GenBank/DDBJ whole genome shotgun (WGS) entry which is preliminary data.</text>
</comment>
<dbReference type="InterPro" id="IPR001789">
    <property type="entry name" value="Sig_transdc_resp-reg_receiver"/>
</dbReference>
<evidence type="ECO:0000256" key="2">
    <source>
        <dbReference type="ARBA" id="ARBA00022840"/>
    </source>
</evidence>
<keyword evidence="10" id="KW-1185">Reference proteome</keyword>
<accession>A0A550JJL0</accession>
<keyword evidence="2" id="KW-0067">ATP-binding</keyword>
<dbReference type="GO" id="GO:0006355">
    <property type="term" value="P:regulation of DNA-templated transcription"/>
    <property type="evidence" value="ECO:0007669"/>
    <property type="project" value="InterPro"/>
</dbReference>
<dbReference type="PRINTS" id="PR01590">
    <property type="entry name" value="HTHFIS"/>
</dbReference>
<dbReference type="InterPro" id="IPR025662">
    <property type="entry name" value="Sigma_54_int_dom_ATP-bd_1"/>
</dbReference>
<dbReference type="CDD" id="cd00156">
    <property type="entry name" value="REC"/>
    <property type="match status" value="1"/>
</dbReference>
<dbReference type="Pfam" id="PF00072">
    <property type="entry name" value="Response_reg"/>
    <property type="match status" value="1"/>
</dbReference>
<dbReference type="PANTHER" id="PTHR32071">
    <property type="entry name" value="TRANSCRIPTIONAL REGULATORY PROTEIN"/>
    <property type="match status" value="1"/>
</dbReference>
<dbReference type="GO" id="GO:0000160">
    <property type="term" value="P:phosphorelay signal transduction system"/>
    <property type="evidence" value="ECO:0007669"/>
    <property type="project" value="InterPro"/>
</dbReference>